<organism evidence="1 2">
    <name type="scientific">Sphaerotilus uruguayifluvii</name>
    <dbReference type="NCBI Taxonomy" id="2735897"/>
    <lineage>
        <taxon>Bacteria</taxon>
        <taxon>Pseudomonadati</taxon>
        <taxon>Pseudomonadota</taxon>
        <taxon>Betaproteobacteria</taxon>
        <taxon>Burkholderiales</taxon>
        <taxon>Sphaerotilaceae</taxon>
        <taxon>Sphaerotilus</taxon>
    </lineage>
</organism>
<dbReference type="RefSeq" id="WP_173805747.1">
    <property type="nucleotide sequence ID" value="NZ_JABSNM010000010.1"/>
</dbReference>
<comment type="caution">
    <text evidence="1">The sequence shown here is derived from an EMBL/GenBank/DDBJ whole genome shotgun (WGS) entry which is preliminary data.</text>
</comment>
<accession>A0ABX2G5Q6</accession>
<keyword evidence="2" id="KW-1185">Reference proteome</keyword>
<evidence type="ECO:0000313" key="2">
    <source>
        <dbReference type="Proteomes" id="UP001516061"/>
    </source>
</evidence>
<gene>
    <name evidence="1" type="ORF">HNQ01_002485</name>
</gene>
<dbReference type="Proteomes" id="UP001516061">
    <property type="component" value="Unassembled WGS sequence"/>
</dbReference>
<proteinExistence type="predicted"/>
<dbReference type="EMBL" id="JABSNM010000010">
    <property type="protein sequence ID" value="NRT56738.1"/>
    <property type="molecule type" value="Genomic_DNA"/>
</dbReference>
<reference evidence="1 2" key="1">
    <citation type="submission" date="2020-05" db="EMBL/GenBank/DDBJ databases">
        <title>Genomic Encyclopedia of Type Strains, Phase IV (KMG-V): Genome sequencing to study the core and pangenomes of soil and plant-associated prokaryotes.</title>
        <authorList>
            <person name="Whitman W."/>
        </authorList>
    </citation>
    <scope>NUCLEOTIDE SEQUENCE [LARGE SCALE GENOMIC DNA]</scope>
    <source>
        <strain evidence="1 2">C29</strain>
    </source>
</reference>
<sequence length="105" mass="11790">MHRKPKTQQAFLLEAMQRMGMDADQFARRLGASRRRLDDWLRAPGEPGYVELDPVIWTFVREILERLEAQDTGRDTLLPGEPPAGALSAPIHAATPIVPATTWLT</sequence>
<name>A0ABX2G5Q6_9BURK</name>
<protein>
    <submittedName>
        <fullName evidence="1">Uncharacterized protein</fullName>
    </submittedName>
</protein>
<evidence type="ECO:0000313" key="1">
    <source>
        <dbReference type="EMBL" id="NRT56738.1"/>
    </source>
</evidence>